<evidence type="ECO:0000256" key="1">
    <source>
        <dbReference type="SAM" id="MobiDB-lite"/>
    </source>
</evidence>
<feature type="region of interest" description="Disordered" evidence="1">
    <location>
        <begin position="221"/>
        <end position="253"/>
    </location>
</feature>
<proteinExistence type="predicted"/>
<reference evidence="2" key="1">
    <citation type="submission" date="2021-01" db="EMBL/GenBank/DDBJ databases">
        <authorList>
            <person name="Corre E."/>
            <person name="Pelletier E."/>
            <person name="Niang G."/>
            <person name="Scheremetjew M."/>
            <person name="Finn R."/>
            <person name="Kale V."/>
            <person name="Holt S."/>
            <person name="Cochrane G."/>
            <person name="Meng A."/>
            <person name="Brown T."/>
            <person name="Cohen L."/>
        </authorList>
    </citation>
    <scope>NUCLEOTIDE SEQUENCE</scope>
    <source>
        <strain evidence="2">NIES-381</strain>
    </source>
</reference>
<protein>
    <submittedName>
        <fullName evidence="2">Uncharacterized protein</fullName>
    </submittedName>
</protein>
<name>A0A7S1NNW3_9EUGL</name>
<organism evidence="2">
    <name type="scientific">Eutreptiella gymnastica</name>
    <dbReference type="NCBI Taxonomy" id="73025"/>
    <lineage>
        <taxon>Eukaryota</taxon>
        <taxon>Discoba</taxon>
        <taxon>Euglenozoa</taxon>
        <taxon>Euglenida</taxon>
        <taxon>Spirocuta</taxon>
        <taxon>Euglenophyceae</taxon>
        <taxon>Eutreptiales</taxon>
        <taxon>Eutreptiaceae</taxon>
        <taxon>Eutreptiella</taxon>
    </lineage>
</organism>
<feature type="compositionally biased region" description="Polar residues" evidence="1">
    <location>
        <begin position="16"/>
        <end position="25"/>
    </location>
</feature>
<gene>
    <name evidence="2" type="ORF">EGYM00392_LOCUS40322</name>
</gene>
<feature type="region of interest" description="Disordered" evidence="1">
    <location>
        <begin position="1"/>
        <end position="32"/>
    </location>
</feature>
<accession>A0A7S1NNW3</accession>
<evidence type="ECO:0000313" key="2">
    <source>
        <dbReference type="EMBL" id="CAD9029185.1"/>
    </source>
</evidence>
<sequence>MAQDGLGTSLAHIPSDGNSSVNSGADSDGHSCSCRSLSDGSKLVRAGSLRSDINGTQAFDKNVSRQDLTSVMTADMQRLRDRLYKEREGAREKDRESGREIEEKEMWYPFRIVQILPVPGKEGVTERIKNELYCKDYCQAIVIINGTAESFPLRPTSIDTELMEQLYAKDVARSVYEAQLIVYCHTDRVKKAYTKWLQEQSWNKDLVSLCSSIEEMEQALLKPRVRTQKQQKMEDPGVKDSGPPAHKKQKTDK</sequence>
<dbReference type="EMBL" id="HBGA01108293">
    <property type="protein sequence ID" value="CAD9029185.1"/>
    <property type="molecule type" value="Transcribed_RNA"/>
</dbReference>
<dbReference type="AlphaFoldDB" id="A0A7S1NNW3"/>